<evidence type="ECO:0000256" key="1">
    <source>
        <dbReference type="SAM" id="Phobius"/>
    </source>
</evidence>
<proteinExistence type="predicted"/>
<comment type="caution">
    <text evidence="2">The sequence shown here is derived from an EMBL/GenBank/DDBJ whole genome shotgun (WGS) entry which is preliminary data.</text>
</comment>
<keyword evidence="3" id="KW-1185">Reference proteome</keyword>
<evidence type="ECO:0000313" key="2">
    <source>
        <dbReference type="EMBL" id="KAH3718292.1"/>
    </source>
</evidence>
<gene>
    <name evidence="2" type="ORF">DPMN_061095</name>
</gene>
<organism evidence="2 3">
    <name type="scientific">Dreissena polymorpha</name>
    <name type="common">Zebra mussel</name>
    <name type="synonym">Mytilus polymorpha</name>
    <dbReference type="NCBI Taxonomy" id="45954"/>
    <lineage>
        <taxon>Eukaryota</taxon>
        <taxon>Metazoa</taxon>
        <taxon>Spiralia</taxon>
        <taxon>Lophotrochozoa</taxon>
        <taxon>Mollusca</taxon>
        <taxon>Bivalvia</taxon>
        <taxon>Autobranchia</taxon>
        <taxon>Heteroconchia</taxon>
        <taxon>Euheterodonta</taxon>
        <taxon>Imparidentia</taxon>
        <taxon>Neoheterodontei</taxon>
        <taxon>Myida</taxon>
        <taxon>Dreissenoidea</taxon>
        <taxon>Dreissenidae</taxon>
        <taxon>Dreissena</taxon>
    </lineage>
</organism>
<protein>
    <submittedName>
        <fullName evidence="2">Uncharacterized protein</fullName>
    </submittedName>
</protein>
<dbReference type="AlphaFoldDB" id="A0A9D4HGT1"/>
<sequence length="55" mass="6286">MEGEKQNSGQCPKKWRISFKNVTFMRTNVQNCFVMTTVSCVALIVLFSITDNVLK</sequence>
<keyword evidence="1" id="KW-0472">Membrane</keyword>
<feature type="transmembrane region" description="Helical" evidence="1">
    <location>
        <begin position="33"/>
        <end position="54"/>
    </location>
</feature>
<evidence type="ECO:0000313" key="3">
    <source>
        <dbReference type="Proteomes" id="UP000828390"/>
    </source>
</evidence>
<keyword evidence="1" id="KW-1133">Transmembrane helix</keyword>
<dbReference type="EMBL" id="JAIWYP010000013">
    <property type="protein sequence ID" value="KAH3718292.1"/>
    <property type="molecule type" value="Genomic_DNA"/>
</dbReference>
<name>A0A9D4HGT1_DREPO</name>
<reference evidence="2" key="1">
    <citation type="journal article" date="2019" name="bioRxiv">
        <title>The Genome of the Zebra Mussel, Dreissena polymorpha: A Resource for Invasive Species Research.</title>
        <authorList>
            <person name="McCartney M.A."/>
            <person name="Auch B."/>
            <person name="Kono T."/>
            <person name="Mallez S."/>
            <person name="Zhang Y."/>
            <person name="Obille A."/>
            <person name="Becker A."/>
            <person name="Abrahante J.E."/>
            <person name="Garbe J."/>
            <person name="Badalamenti J.P."/>
            <person name="Herman A."/>
            <person name="Mangelson H."/>
            <person name="Liachko I."/>
            <person name="Sullivan S."/>
            <person name="Sone E.D."/>
            <person name="Koren S."/>
            <person name="Silverstein K.A.T."/>
            <person name="Beckman K.B."/>
            <person name="Gohl D.M."/>
        </authorList>
    </citation>
    <scope>NUCLEOTIDE SEQUENCE</scope>
    <source>
        <strain evidence="2">Duluth1</strain>
        <tissue evidence="2">Whole animal</tissue>
    </source>
</reference>
<keyword evidence="1" id="KW-0812">Transmembrane</keyword>
<reference evidence="2" key="2">
    <citation type="submission" date="2020-11" db="EMBL/GenBank/DDBJ databases">
        <authorList>
            <person name="McCartney M.A."/>
            <person name="Auch B."/>
            <person name="Kono T."/>
            <person name="Mallez S."/>
            <person name="Becker A."/>
            <person name="Gohl D.M."/>
            <person name="Silverstein K.A.T."/>
            <person name="Koren S."/>
            <person name="Bechman K.B."/>
            <person name="Herman A."/>
            <person name="Abrahante J.E."/>
            <person name="Garbe J."/>
        </authorList>
    </citation>
    <scope>NUCLEOTIDE SEQUENCE</scope>
    <source>
        <strain evidence="2">Duluth1</strain>
        <tissue evidence="2">Whole animal</tissue>
    </source>
</reference>
<dbReference type="Proteomes" id="UP000828390">
    <property type="component" value="Unassembled WGS sequence"/>
</dbReference>
<accession>A0A9D4HGT1</accession>